<keyword evidence="5 9" id="KW-0479">Metal-binding</keyword>
<keyword evidence="8 9" id="KW-0862">Zinc</keyword>
<comment type="subcellular location">
    <subcellularLocation>
        <location evidence="9">Cytoplasm</location>
    </subcellularLocation>
</comment>
<dbReference type="GO" id="GO:0008270">
    <property type="term" value="F:zinc ion binding"/>
    <property type="evidence" value="ECO:0007669"/>
    <property type="project" value="UniProtKB-UniRule"/>
</dbReference>
<evidence type="ECO:0000256" key="8">
    <source>
        <dbReference type="ARBA" id="ARBA00022833"/>
    </source>
</evidence>
<dbReference type="Pfam" id="PF02130">
    <property type="entry name" value="YbeY"/>
    <property type="match status" value="1"/>
</dbReference>
<feature type="binding site" evidence="9">
    <location>
        <position position="116"/>
    </location>
    <ligand>
        <name>Zn(2+)</name>
        <dbReference type="ChEBI" id="CHEBI:29105"/>
        <note>catalytic</note>
    </ligand>
</feature>
<feature type="binding site" evidence="9">
    <location>
        <position position="120"/>
    </location>
    <ligand>
        <name>Zn(2+)</name>
        <dbReference type="ChEBI" id="CHEBI:29105"/>
        <note>catalytic</note>
    </ligand>
</feature>
<dbReference type="GO" id="GO:0004521">
    <property type="term" value="F:RNA endonuclease activity"/>
    <property type="evidence" value="ECO:0007669"/>
    <property type="project" value="UniProtKB-UniRule"/>
</dbReference>
<organism evidence="10 11">
    <name type="scientific">Gleimia coleocanis DSM 15436</name>
    <dbReference type="NCBI Taxonomy" id="525245"/>
    <lineage>
        <taxon>Bacteria</taxon>
        <taxon>Bacillati</taxon>
        <taxon>Actinomycetota</taxon>
        <taxon>Actinomycetes</taxon>
        <taxon>Actinomycetales</taxon>
        <taxon>Actinomycetaceae</taxon>
        <taxon>Gleimia</taxon>
    </lineage>
</organism>
<evidence type="ECO:0000256" key="6">
    <source>
        <dbReference type="ARBA" id="ARBA00022759"/>
    </source>
</evidence>
<name>C0W0A2_9ACTO</name>
<comment type="similarity">
    <text evidence="1 9">Belongs to the endoribonuclease YbeY family.</text>
</comment>
<dbReference type="EC" id="3.1.-.-" evidence="9"/>
<evidence type="ECO:0000313" key="11">
    <source>
        <dbReference type="Proteomes" id="UP000010301"/>
    </source>
</evidence>
<keyword evidence="7 9" id="KW-0378">Hydrolase</keyword>
<feature type="binding site" evidence="9">
    <location>
        <position position="126"/>
    </location>
    <ligand>
        <name>Zn(2+)</name>
        <dbReference type="ChEBI" id="CHEBI:29105"/>
        <note>catalytic</note>
    </ligand>
</feature>
<dbReference type="PANTHER" id="PTHR46986">
    <property type="entry name" value="ENDORIBONUCLEASE YBEY, CHLOROPLASTIC"/>
    <property type="match status" value="1"/>
</dbReference>
<comment type="function">
    <text evidence="9">Single strand-specific metallo-endoribonuclease involved in late-stage 70S ribosome quality control and in maturation of the 3' terminus of the 16S rRNA.</text>
</comment>
<accession>C0W0A2</accession>
<keyword evidence="2 9" id="KW-0690">Ribosome biogenesis</keyword>
<evidence type="ECO:0000256" key="5">
    <source>
        <dbReference type="ARBA" id="ARBA00022723"/>
    </source>
</evidence>
<dbReference type="HAMAP" id="MF_00009">
    <property type="entry name" value="Endoribonucl_YbeY"/>
    <property type="match status" value="1"/>
</dbReference>
<dbReference type="PANTHER" id="PTHR46986:SF1">
    <property type="entry name" value="ENDORIBONUCLEASE YBEY, CHLOROPLASTIC"/>
    <property type="match status" value="1"/>
</dbReference>
<sequence length="169" mass="18736">MTIEVANETEYQVDIDEFRAVVEFVLAQMHVSTEAELALMFIEPEPMEELHIKWMDLPGPTDVMSFPMDELRPGTPGRVTPPGTLGDIVICPTVAAAQALKAGHSAAEEMLLLTVHGVLHLLGYDHVEPEEEKVMFELQRKLLLTFLAERPTFAGKITIDPPLKSGEES</sequence>
<dbReference type="InterPro" id="IPR002036">
    <property type="entry name" value="YbeY"/>
</dbReference>
<evidence type="ECO:0000256" key="7">
    <source>
        <dbReference type="ARBA" id="ARBA00022801"/>
    </source>
</evidence>
<comment type="cofactor">
    <cofactor evidence="9">
        <name>Zn(2+)</name>
        <dbReference type="ChEBI" id="CHEBI:29105"/>
    </cofactor>
    <text evidence="9">Binds 1 zinc ion.</text>
</comment>
<keyword evidence="11" id="KW-1185">Reference proteome</keyword>
<evidence type="ECO:0000256" key="2">
    <source>
        <dbReference type="ARBA" id="ARBA00022517"/>
    </source>
</evidence>
<dbReference type="OrthoDB" id="9807740at2"/>
<keyword evidence="6 9" id="KW-0255">Endonuclease</keyword>
<dbReference type="eggNOG" id="COG0319">
    <property type="taxonomic scope" value="Bacteria"/>
</dbReference>
<dbReference type="NCBIfam" id="TIGR00043">
    <property type="entry name" value="rRNA maturation RNase YbeY"/>
    <property type="match status" value="1"/>
</dbReference>
<gene>
    <name evidence="9 10" type="primary">ybeY</name>
    <name evidence="10" type="ORF">HMPREF0044_0980</name>
</gene>
<evidence type="ECO:0000313" key="10">
    <source>
        <dbReference type="EMBL" id="EEH63961.1"/>
    </source>
</evidence>
<dbReference type="InterPro" id="IPR020549">
    <property type="entry name" value="YbeY_CS"/>
</dbReference>
<dbReference type="Proteomes" id="UP000010301">
    <property type="component" value="Unassembled WGS sequence"/>
</dbReference>
<dbReference type="SUPFAM" id="SSF55486">
    <property type="entry name" value="Metalloproteases ('zincins'), catalytic domain"/>
    <property type="match status" value="1"/>
</dbReference>
<evidence type="ECO:0000256" key="4">
    <source>
        <dbReference type="ARBA" id="ARBA00022722"/>
    </source>
</evidence>
<reference evidence="10 11" key="1">
    <citation type="submission" date="2009-01" db="EMBL/GenBank/DDBJ databases">
        <authorList>
            <person name="Qin X."/>
            <person name="Bachman B."/>
            <person name="Battles P."/>
            <person name="Bell A."/>
            <person name="Bess C."/>
            <person name="Bickham C."/>
            <person name="Chaboub L."/>
            <person name="Chen D."/>
            <person name="Coyle M."/>
            <person name="Deiros D.R."/>
            <person name="Dinh H."/>
            <person name="Forbes L."/>
            <person name="Fowler G."/>
            <person name="Francisco L."/>
            <person name="Fu Q."/>
            <person name="Gubbala S."/>
            <person name="Hale W."/>
            <person name="Han Y."/>
            <person name="Hemphill L."/>
            <person name="Highlander S.K."/>
            <person name="Hirani K."/>
            <person name="Hogues M."/>
            <person name="Jackson L."/>
            <person name="Jakkamsetti A."/>
            <person name="Javaid M."/>
            <person name="Jiang H."/>
            <person name="Korchina V."/>
            <person name="Kovar C."/>
            <person name="Lara F."/>
            <person name="Lee S."/>
            <person name="Mata R."/>
            <person name="Mathew T."/>
            <person name="Moen C."/>
            <person name="Morales K."/>
            <person name="Munidasa M."/>
            <person name="Nazareth L."/>
            <person name="Ngo R."/>
            <person name="Nguyen L."/>
            <person name="Okwuonu G."/>
            <person name="Ongeri F."/>
            <person name="Patil S."/>
            <person name="Petrosino J."/>
            <person name="Pham C."/>
            <person name="Pham P."/>
            <person name="Pu L.-L."/>
            <person name="Puazo M."/>
            <person name="Raj R."/>
            <person name="Reid J."/>
            <person name="Rouhana J."/>
            <person name="Saada N."/>
            <person name="Shang Y."/>
            <person name="Simmons D."/>
            <person name="Thornton R."/>
            <person name="Warren J."/>
            <person name="Weissenberger G."/>
            <person name="Zhang J."/>
            <person name="Zhang L."/>
            <person name="Zhou C."/>
            <person name="Zhu D."/>
            <person name="Muzny D."/>
            <person name="Worley K."/>
            <person name="Gibbs R."/>
        </authorList>
    </citation>
    <scope>NUCLEOTIDE SEQUENCE [LARGE SCALE GENOMIC DNA]</scope>
    <source>
        <strain evidence="10 11">DSM 15436</strain>
    </source>
</reference>
<dbReference type="GO" id="GO:0004222">
    <property type="term" value="F:metalloendopeptidase activity"/>
    <property type="evidence" value="ECO:0007669"/>
    <property type="project" value="InterPro"/>
</dbReference>
<protein>
    <recommendedName>
        <fullName evidence="9">Endoribonuclease YbeY</fullName>
        <ecNumber evidence="9">3.1.-.-</ecNumber>
    </recommendedName>
</protein>
<evidence type="ECO:0000256" key="3">
    <source>
        <dbReference type="ARBA" id="ARBA00022552"/>
    </source>
</evidence>
<keyword evidence="3 9" id="KW-0698">rRNA processing</keyword>
<keyword evidence="9" id="KW-0963">Cytoplasm</keyword>
<comment type="caution">
    <text evidence="10">The sequence shown here is derived from an EMBL/GenBank/DDBJ whole genome shotgun (WGS) entry which is preliminary data.</text>
</comment>
<dbReference type="GO" id="GO:0006364">
    <property type="term" value="P:rRNA processing"/>
    <property type="evidence" value="ECO:0007669"/>
    <property type="project" value="UniProtKB-UniRule"/>
</dbReference>
<keyword evidence="4 9" id="KW-0540">Nuclease</keyword>
<dbReference type="STRING" id="525245.HMPREF0044_0980"/>
<dbReference type="InterPro" id="IPR023091">
    <property type="entry name" value="MetalPrtase_cat_dom_sf_prd"/>
</dbReference>
<dbReference type="EMBL" id="ACFG01000030">
    <property type="protein sequence ID" value="EEH63961.1"/>
    <property type="molecule type" value="Genomic_DNA"/>
</dbReference>
<dbReference type="Gene3D" id="3.40.390.30">
    <property type="entry name" value="Metalloproteases ('zincins'), catalytic domain"/>
    <property type="match status" value="1"/>
</dbReference>
<dbReference type="GO" id="GO:0005737">
    <property type="term" value="C:cytoplasm"/>
    <property type="evidence" value="ECO:0007669"/>
    <property type="project" value="UniProtKB-SubCell"/>
</dbReference>
<evidence type="ECO:0000256" key="9">
    <source>
        <dbReference type="HAMAP-Rule" id="MF_00009"/>
    </source>
</evidence>
<dbReference type="HOGENOM" id="CLU_106710_3_2_11"/>
<dbReference type="AlphaFoldDB" id="C0W0A2"/>
<proteinExistence type="inferred from homology"/>
<evidence type="ECO:0000256" key="1">
    <source>
        <dbReference type="ARBA" id="ARBA00010875"/>
    </source>
</evidence>
<dbReference type="PROSITE" id="PS01306">
    <property type="entry name" value="UPF0054"/>
    <property type="match status" value="1"/>
</dbReference>
<dbReference type="RefSeq" id="WP_006546752.1">
    <property type="nucleotide sequence ID" value="NZ_DS999543.1"/>
</dbReference>